<dbReference type="InterPro" id="IPR012480">
    <property type="entry name" value="Hepar_II_III_C"/>
</dbReference>
<evidence type="ECO:0000313" key="4">
    <source>
        <dbReference type="EMBL" id="MEN2987713.1"/>
    </source>
</evidence>
<organism evidence="4 5">
    <name type="scientific">Tistrella arctica</name>
    <dbReference type="NCBI Taxonomy" id="3133430"/>
    <lineage>
        <taxon>Bacteria</taxon>
        <taxon>Pseudomonadati</taxon>
        <taxon>Pseudomonadota</taxon>
        <taxon>Alphaproteobacteria</taxon>
        <taxon>Geminicoccales</taxon>
        <taxon>Geminicoccaceae</taxon>
        <taxon>Tistrella</taxon>
    </lineage>
</organism>
<feature type="compositionally biased region" description="Pro residues" evidence="2">
    <location>
        <begin position="684"/>
        <end position="695"/>
    </location>
</feature>
<comment type="subcellular location">
    <subcellularLocation>
        <location evidence="1">Cell envelope</location>
    </subcellularLocation>
</comment>
<dbReference type="Gene3D" id="2.70.98.70">
    <property type="match status" value="1"/>
</dbReference>
<reference evidence="4 5" key="1">
    <citation type="submission" date="2024-03" db="EMBL/GenBank/DDBJ databases">
        <title>High-quality draft genome sequencing of Tistrella sp. BH-R2-4.</title>
        <authorList>
            <person name="Dong C."/>
        </authorList>
    </citation>
    <scope>NUCLEOTIDE SEQUENCE [LARGE SCALE GENOMIC DNA]</scope>
    <source>
        <strain evidence="4 5">BH-R2-4</strain>
    </source>
</reference>
<evidence type="ECO:0000256" key="2">
    <source>
        <dbReference type="SAM" id="MobiDB-lite"/>
    </source>
</evidence>
<evidence type="ECO:0000256" key="1">
    <source>
        <dbReference type="ARBA" id="ARBA00004196"/>
    </source>
</evidence>
<sequence length="706" mass="75251">MAATTRMPPSGSPLPGAGDRLRALAHRWFVAPLPDARGRIGRVLVPVRPGNPDRGVEMVQGRFHLAGQVVEATHKLGPDPYTPADDDAAGRGADEPDIELTPPPPVLPAPDPFLDDTALPEDAALLEGGSVAVAPPPVAAMPPPPALSRPDWLPDEASDAWLVAWQGFTWMDDLRAVAGSHASRARALARALVAEWIAADRAAFEPYTWSPGIAGRRLAAFALHAGFLIDADDDTLQAARTDDRRLMAAMRQHADRLERMVKWRGLDGVERIQALRGLWMGRAALGAGRRKLTKIARQLALALGRQIHEDGVHRSRSPARQLELLSDLVELKAIAAAHHLNMPGEFDDAMSRLAAALRLMRHRDGVLALFNGTPEIPAAEVDAVLGQIPPRGMDRLDGRIGGFERLAARRTTVLVDLGLPAPPRAGQTGFAGFGSFEMSTGRERLVVNCGAYVARPGPWMQAVTQAAAHSGVTIDETGPVRVEAGSGDRRQRRDTPPVVVDRRDDEGAQWLEFSHHGFRDHGLVHSRRLYLGPDGDDLRGEDRFTATGADDTAAPSRFALRFHLHPAAKASPIQGGAAVLVRPVRGPGWYVRADGASIAIEDSVHMGQGGRVRAAQQIVVSGVTEGPETRIRWAFQQVQSRPEGDARVNAAATGPGFDTRPARIEDVRGAAGGARAGTPVPDAAGPPEPAVPPGTRPGAGEPPASA</sequence>
<name>A0ABU9YG13_9PROT</name>
<proteinExistence type="predicted"/>
<feature type="region of interest" description="Disordered" evidence="2">
    <location>
        <begin position="74"/>
        <end position="104"/>
    </location>
</feature>
<dbReference type="EMBL" id="JBBKTW010000002">
    <property type="protein sequence ID" value="MEN2987713.1"/>
    <property type="molecule type" value="Genomic_DNA"/>
</dbReference>
<accession>A0ABU9YG13</accession>
<feature type="domain" description="Heparinase II/III-like C-terminal" evidence="3">
    <location>
        <begin position="396"/>
        <end position="634"/>
    </location>
</feature>
<feature type="region of interest" description="Disordered" evidence="2">
    <location>
        <begin position="479"/>
        <end position="503"/>
    </location>
</feature>
<keyword evidence="5" id="KW-1185">Reference proteome</keyword>
<evidence type="ECO:0000259" key="3">
    <source>
        <dbReference type="Pfam" id="PF07940"/>
    </source>
</evidence>
<dbReference type="InterPro" id="IPR008929">
    <property type="entry name" value="Chondroitin_lyas"/>
</dbReference>
<dbReference type="RefSeq" id="WP_345936897.1">
    <property type="nucleotide sequence ID" value="NZ_JBBKTW010000002.1"/>
</dbReference>
<comment type="caution">
    <text evidence="4">The sequence shown here is derived from an EMBL/GenBank/DDBJ whole genome shotgun (WGS) entry which is preliminary data.</text>
</comment>
<evidence type="ECO:0000313" key="5">
    <source>
        <dbReference type="Proteomes" id="UP001413721"/>
    </source>
</evidence>
<dbReference type="Proteomes" id="UP001413721">
    <property type="component" value="Unassembled WGS sequence"/>
</dbReference>
<protein>
    <submittedName>
        <fullName evidence="4">Heparinase II/III family protein</fullName>
    </submittedName>
</protein>
<feature type="compositionally biased region" description="Basic and acidic residues" evidence="2">
    <location>
        <begin position="486"/>
        <end position="503"/>
    </location>
</feature>
<feature type="region of interest" description="Disordered" evidence="2">
    <location>
        <begin position="642"/>
        <end position="706"/>
    </location>
</feature>
<dbReference type="Pfam" id="PF07940">
    <property type="entry name" value="Hepar_II_III_C"/>
    <property type="match status" value="1"/>
</dbReference>
<gene>
    <name evidence="4" type="ORF">WG926_05320</name>
</gene>
<dbReference type="Gene3D" id="1.50.10.100">
    <property type="entry name" value="Chondroitin AC/alginate lyase"/>
    <property type="match status" value="1"/>
</dbReference>